<evidence type="ECO:0000313" key="7">
    <source>
        <dbReference type="Proteomes" id="UP000229757"/>
    </source>
</evidence>
<feature type="domain" description="HTH lysR-type" evidence="5">
    <location>
        <begin position="1"/>
        <end position="58"/>
    </location>
</feature>
<dbReference type="InterPro" id="IPR058163">
    <property type="entry name" value="LysR-type_TF_proteobact-type"/>
</dbReference>
<dbReference type="OrthoDB" id="9815676at2"/>
<dbReference type="KEGG" id="rfo:REIFOR_02618"/>
<dbReference type="PANTHER" id="PTHR30537">
    <property type="entry name" value="HTH-TYPE TRANSCRIPTIONAL REGULATOR"/>
    <property type="match status" value="1"/>
</dbReference>
<evidence type="ECO:0000256" key="3">
    <source>
        <dbReference type="ARBA" id="ARBA00023125"/>
    </source>
</evidence>
<dbReference type="InterPro" id="IPR000847">
    <property type="entry name" value="LysR_HTH_N"/>
</dbReference>
<evidence type="ECO:0000259" key="5">
    <source>
        <dbReference type="PROSITE" id="PS50931"/>
    </source>
</evidence>
<accession>A0A2K8KSZ7</accession>
<dbReference type="GO" id="GO:0006351">
    <property type="term" value="P:DNA-templated transcription"/>
    <property type="evidence" value="ECO:0007669"/>
    <property type="project" value="TreeGrafter"/>
</dbReference>
<dbReference type="FunFam" id="1.10.10.10:FF:000001">
    <property type="entry name" value="LysR family transcriptional regulator"/>
    <property type="match status" value="1"/>
</dbReference>
<evidence type="ECO:0000256" key="1">
    <source>
        <dbReference type="ARBA" id="ARBA00009437"/>
    </source>
</evidence>
<dbReference type="Pfam" id="PF00126">
    <property type="entry name" value="HTH_1"/>
    <property type="match status" value="1"/>
</dbReference>
<reference evidence="6 7" key="1">
    <citation type="journal article" date="2017" name="Environ. Microbiol.">
        <title>Genomic and physiological analyses of 'Reinekea forsetii' reveal a versatile opportunistic lifestyle during spring algae blooms.</title>
        <authorList>
            <person name="Avci B."/>
            <person name="Hahnke R.L."/>
            <person name="Chafee M."/>
            <person name="Fischer T."/>
            <person name="Gruber-Vodicka H."/>
            <person name="Tegetmeyer H.E."/>
            <person name="Harder J."/>
            <person name="Fuchs B.M."/>
            <person name="Amann R.I."/>
            <person name="Teeling H."/>
        </authorList>
    </citation>
    <scope>NUCLEOTIDE SEQUENCE [LARGE SCALE GENOMIC DNA]</scope>
    <source>
        <strain evidence="6 7">Hel1_31_D35</strain>
    </source>
</reference>
<dbReference type="InterPro" id="IPR036390">
    <property type="entry name" value="WH_DNA-bd_sf"/>
</dbReference>
<dbReference type="RefSeq" id="WP_100257975.1">
    <property type="nucleotide sequence ID" value="NZ_CP011797.1"/>
</dbReference>
<dbReference type="GO" id="GO:0003700">
    <property type="term" value="F:DNA-binding transcription factor activity"/>
    <property type="evidence" value="ECO:0007669"/>
    <property type="project" value="InterPro"/>
</dbReference>
<keyword evidence="4" id="KW-0804">Transcription</keyword>
<dbReference type="InterPro" id="IPR005119">
    <property type="entry name" value="LysR_subst-bd"/>
</dbReference>
<protein>
    <submittedName>
        <fullName evidence="6">Transcriptional regulator, LysR family</fullName>
    </submittedName>
</protein>
<evidence type="ECO:0000256" key="4">
    <source>
        <dbReference type="ARBA" id="ARBA00023163"/>
    </source>
</evidence>
<dbReference type="GO" id="GO:0043565">
    <property type="term" value="F:sequence-specific DNA binding"/>
    <property type="evidence" value="ECO:0007669"/>
    <property type="project" value="TreeGrafter"/>
</dbReference>
<name>A0A2K8KSZ7_9GAMM</name>
<sequence>MDLNGLVLFVEIIKQGSITRAGMVLGKPKSTLSRQLSEFEQTLGVKLVERTTRRLDLTEAGRELYEQSKDLLSELGDIQHSIGAYQRQPKGQLTILWPQELFTAQMAELIAEFLQTWSLISFCGTQYNGATPAPDSQYDLQFLLHQQPLPASDWIGRSLMSIPHNIYIASHCLNRAPKTLDDIRHCQCILQSGEDEWLFRQDQQIHTIAVQGRLTLNSPDMRLQAAIRGLGAVRLANYLAEPYVRQGALTALTFNERPVADTLSVLYRSRQLPLKTRLFLEHFQNHVGRLYSTL</sequence>
<dbReference type="PANTHER" id="PTHR30537:SF5">
    <property type="entry name" value="HTH-TYPE TRANSCRIPTIONAL ACTIVATOR TTDR-RELATED"/>
    <property type="match status" value="1"/>
</dbReference>
<dbReference type="InterPro" id="IPR036388">
    <property type="entry name" value="WH-like_DNA-bd_sf"/>
</dbReference>
<evidence type="ECO:0000313" key="6">
    <source>
        <dbReference type="EMBL" id="ATX77742.1"/>
    </source>
</evidence>
<dbReference type="Gene3D" id="3.40.190.290">
    <property type="match status" value="1"/>
</dbReference>
<gene>
    <name evidence="6" type="ORF">REIFOR_02618</name>
</gene>
<keyword evidence="3" id="KW-0238">DNA-binding</keyword>
<dbReference type="EMBL" id="CP011797">
    <property type="protein sequence ID" value="ATX77742.1"/>
    <property type="molecule type" value="Genomic_DNA"/>
</dbReference>
<organism evidence="6 7">
    <name type="scientific">Reinekea forsetii</name>
    <dbReference type="NCBI Taxonomy" id="1336806"/>
    <lineage>
        <taxon>Bacteria</taxon>
        <taxon>Pseudomonadati</taxon>
        <taxon>Pseudomonadota</taxon>
        <taxon>Gammaproteobacteria</taxon>
        <taxon>Oceanospirillales</taxon>
        <taxon>Saccharospirillaceae</taxon>
        <taxon>Reinekea</taxon>
    </lineage>
</organism>
<dbReference type="Proteomes" id="UP000229757">
    <property type="component" value="Chromosome"/>
</dbReference>
<comment type="similarity">
    <text evidence="1">Belongs to the LysR transcriptional regulatory family.</text>
</comment>
<dbReference type="Gene3D" id="1.10.10.10">
    <property type="entry name" value="Winged helix-like DNA-binding domain superfamily/Winged helix DNA-binding domain"/>
    <property type="match status" value="1"/>
</dbReference>
<dbReference type="AlphaFoldDB" id="A0A2K8KSZ7"/>
<dbReference type="Pfam" id="PF03466">
    <property type="entry name" value="LysR_substrate"/>
    <property type="match status" value="1"/>
</dbReference>
<keyword evidence="2" id="KW-0805">Transcription regulation</keyword>
<dbReference type="SUPFAM" id="SSF53850">
    <property type="entry name" value="Periplasmic binding protein-like II"/>
    <property type="match status" value="1"/>
</dbReference>
<proteinExistence type="inferred from homology"/>
<dbReference type="PROSITE" id="PS50931">
    <property type="entry name" value="HTH_LYSR"/>
    <property type="match status" value="1"/>
</dbReference>
<keyword evidence="7" id="KW-1185">Reference proteome</keyword>
<dbReference type="SUPFAM" id="SSF46785">
    <property type="entry name" value="Winged helix' DNA-binding domain"/>
    <property type="match status" value="1"/>
</dbReference>
<evidence type="ECO:0000256" key="2">
    <source>
        <dbReference type="ARBA" id="ARBA00023015"/>
    </source>
</evidence>